<feature type="domain" description="YprB ribonuclease H-like" evidence="3">
    <location>
        <begin position="290"/>
        <end position="455"/>
    </location>
</feature>
<dbReference type="InterPro" id="IPR004291">
    <property type="entry name" value="Transposase_IS66_central"/>
</dbReference>
<dbReference type="InterPro" id="IPR038720">
    <property type="entry name" value="YprB_RNase_H-like_dom"/>
</dbReference>
<dbReference type="AlphaFoldDB" id="Q01TS6"/>
<evidence type="ECO:0000256" key="1">
    <source>
        <dbReference type="SAM" id="MobiDB-lite"/>
    </source>
</evidence>
<dbReference type="EMBL" id="CP000473">
    <property type="protein sequence ID" value="ABJ86944.1"/>
    <property type="molecule type" value="Genomic_DNA"/>
</dbReference>
<evidence type="ECO:0000259" key="2">
    <source>
        <dbReference type="Pfam" id="PF03050"/>
    </source>
</evidence>
<feature type="region of interest" description="Disordered" evidence="1">
    <location>
        <begin position="932"/>
        <end position="963"/>
    </location>
</feature>
<dbReference type="KEGG" id="sus:Acid_6003"/>
<dbReference type="NCBIfam" id="TIGR03491">
    <property type="entry name" value="TM0106 family RecB-like putative nuclease"/>
    <property type="match status" value="1"/>
</dbReference>
<evidence type="ECO:0000313" key="4">
    <source>
        <dbReference type="EMBL" id="ABJ86944.1"/>
    </source>
</evidence>
<dbReference type="eggNOG" id="COG3316">
    <property type="taxonomic scope" value="Bacteria"/>
</dbReference>
<dbReference type="InterPro" id="IPR052344">
    <property type="entry name" value="Transposase-related"/>
</dbReference>
<proteinExistence type="predicted"/>
<evidence type="ECO:0000259" key="3">
    <source>
        <dbReference type="Pfam" id="PF13482"/>
    </source>
</evidence>
<dbReference type="eggNOG" id="COG2251">
    <property type="taxonomic scope" value="Bacteria"/>
</dbReference>
<dbReference type="PANTHER" id="PTHR33678">
    <property type="entry name" value="BLL1576 PROTEIN"/>
    <property type="match status" value="1"/>
</dbReference>
<dbReference type="HOGENOM" id="CLU_320986_0_0_0"/>
<protein>
    <submittedName>
        <fullName evidence="4">Transposase IS66</fullName>
    </submittedName>
</protein>
<dbReference type="PANTHER" id="PTHR33678:SF2">
    <property type="match status" value="1"/>
</dbReference>
<dbReference type="Pfam" id="PF13482">
    <property type="entry name" value="RNase_H_2"/>
    <property type="match status" value="1"/>
</dbReference>
<accession>Q01TS6</accession>
<sequence>MAADSKITLEVLRGYLNCPYLAHLLLAGKAGVKSDYEIVISELEQEVRLNVVARLRSQHTDQDLVTGVSLDAAALSNGTAYVLNAELQRDGFSIHFDGLKRVAGRSRLGNFQYVPLLFCGTNHIHKTQRHLLEALGLLLSRVQGVAPSFGIIYHGSHCAATKVRLPLGLPAANERFDEVTQIQRGDTLPKLLLNPHCPACQFRQHCHSAAVEQDSISLLGGLKQKELKRFARKGLFTLTQLAHTFRPRRKGKRSDRRSNHRYHALQALAIRDKRVYVLGAPDLISRDVQIYLDVESNPDEGFVYLVGMIVRDGSGETRHSFWADTKDQEREIFDQLVAVVSRYEKPAVFCYGGYERSFIQRMRRLAKRKRPIDKLLAALVNTLSIIYTHFYFPTYSNGLKEVAGWLAFRWSDPDASGLQSIAWRIRWERTHDGLSKAKLVEYNLEDCAALRTVTEFVKSACGSASAPTESGKADALPPMVMRVQDLDKLANNRTWGKIAFVHDDFEYVNNCAYFDYQRQRVFFRADKKRRRRIRKPGVHLNRRIRPTKRIEIKASKCPFCGGRNLVSIPKGQRAKGVNVRVKRAFDLVITPGGMKRKIIECRATVYRCLGCDHRFASEQYQRLAKHFHSLMSWAMYEHVAHRLSAGTLQQMFRDLFGLTVSDLEILMFKSLMARFYRTTYKALLGKILSGPILHVDETYVKLRTGKGYVWVLSSTEEVVYLYQPTREADFLKKMVRNFRGVLVSDFYAAYDSIPCPQQKCLIHLMRDMNQDLLNNPFDQELQSITKPFGALLRSIVATIDKHGLKQRRLARHLDEVEEFFRELIAQSPRSDAARALRERLLKWQGKLFTFLRYDSVPWNNNNAENAIKQFAYYREGTTGTLKEAGLNEYLVLLSVFQTCRYRGISFLKFLLSRERDIDGFCEAKRKRRRRPEIELYPPGFTPNHLKRLGGHKNLPGSSDSALE</sequence>
<gene>
    <name evidence="4" type="ordered locus">Acid_6003</name>
</gene>
<feature type="domain" description="Transposase IS66 central" evidence="2">
    <location>
        <begin position="629"/>
        <end position="878"/>
    </location>
</feature>
<dbReference type="InterPro" id="IPR019993">
    <property type="entry name" value="RecB_nuclease_TM0106_put"/>
</dbReference>
<organism evidence="4">
    <name type="scientific">Solibacter usitatus (strain Ellin6076)</name>
    <dbReference type="NCBI Taxonomy" id="234267"/>
    <lineage>
        <taxon>Bacteria</taxon>
        <taxon>Pseudomonadati</taxon>
        <taxon>Acidobacteriota</taxon>
        <taxon>Terriglobia</taxon>
        <taxon>Bryobacterales</taxon>
        <taxon>Solibacteraceae</taxon>
        <taxon>Candidatus Solibacter</taxon>
    </lineage>
</organism>
<dbReference type="OrthoDB" id="9757917at2"/>
<dbReference type="STRING" id="234267.Acid_6003"/>
<name>Q01TS6_SOLUE</name>
<dbReference type="NCBIfam" id="NF033517">
    <property type="entry name" value="transpos_IS66"/>
    <property type="match status" value="1"/>
</dbReference>
<dbReference type="InParanoid" id="Q01TS6"/>
<reference evidence="4" key="1">
    <citation type="submission" date="2006-10" db="EMBL/GenBank/DDBJ databases">
        <title>Complete sequence of Solibacter usitatus Ellin6076.</title>
        <authorList>
            <consortium name="US DOE Joint Genome Institute"/>
            <person name="Copeland A."/>
            <person name="Lucas S."/>
            <person name="Lapidus A."/>
            <person name="Barry K."/>
            <person name="Detter J.C."/>
            <person name="Glavina del Rio T."/>
            <person name="Hammon N."/>
            <person name="Israni S."/>
            <person name="Dalin E."/>
            <person name="Tice H."/>
            <person name="Pitluck S."/>
            <person name="Thompson L.S."/>
            <person name="Brettin T."/>
            <person name="Bruce D."/>
            <person name="Han C."/>
            <person name="Tapia R."/>
            <person name="Gilna P."/>
            <person name="Schmutz J."/>
            <person name="Larimer F."/>
            <person name="Land M."/>
            <person name="Hauser L."/>
            <person name="Kyrpides N."/>
            <person name="Mikhailova N."/>
            <person name="Janssen P.H."/>
            <person name="Kuske C.R."/>
            <person name="Richardson P."/>
        </authorList>
    </citation>
    <scope>NUCLEOTIDE SEQUENCE</scope>
    <source>
        <strain evidence="4">Ellin6076</strain>
    </source>
</reference>
<dbReference type="Pfam" id="PF03050">
    <property type="entry name" value="DDE_Tnp_IS66"/>
    <property type="match status" value="1"/>
</dbReference>